<dbReference type="InterPro" id="IPR003615">
    <property type="entry name" value="HNH_nuc"/>
</dbReference>
<protein>
    <submittedName>
        <fullName evidence="2">HNH endonuclease</fullName>
    </submittedName>
</protein>
<reference evidence="2 3" key="1">
    <citation type="submission" date="2022-02" db="EMBL/GenBank/DDBJ databases">
        <authorList>
            <person name="Zhuang L."/>
        </authorList>
    </citation>
    <scope>NUCLEOTIDE SEQUENCE [LARGE SCALE GENOMIC DNA]</scope>
    <source>
        <strain evidence="2 3">C32</strain>
    </source>
</reference>
<dbReference type="EMBL" id="JAKOGG010000022">
    <property type="protein sequence ID" value="MCS4558494.1"/>
    <property type="molecule type" value="Genomic_DNA"/>
</dbReference>
<organism evidence="2 3">
    <name type="scientific">Shewanella electrica</name>
    <dbReference type="NCBI Taxonomy" id="515560"/>
    <lineage>
        <taxon>Bacteria</taxon>
        <taxon>Pseudomonadati</taxon>
        <taxon>Pseudomonadota</taxon>
        <taxon>Gammaproteobacteria</taxon>
        <taxon>Alteromonadales</taxon>
        <taxon>Shewanellaceae</taxon>
        <taxon>Shewanella</taxon>
    </lineage>
</organism>
<dbReference type="Proteomes" id="UP001201549">
    <property type="component" value="Unassembled WGS sequence"/>
</dbReference>
<gene>
    <name evidence="2" type="ORF">L9G74_18830</name>
</gene>
<dbReference type="GO" id="GO:0004519">
    <property type="term" value="F:endonuclease activity"/>
    <property type="evidence" value="ECO:0007669"/>
    <property type="project" value="UniProtKB-KW"/>
</dbReference>
<reference evidence="3" key="2">
    <citation type="submission" date="2023-07" db="EMBL/GenBank/DDBJ databases">
        <title>Shewanella mangrovi sp. nov., an acetaldehyde- degrading bacterium isolated from mangrove sediment.</title>
        <authorList>
            <person name="Liu Y."/>
        </authorList>
    </citation>
    <scope>NUCLEOTIDE SEQUENCE [LARGE SCALE GENOMIC DNA]</scope>
    <source>
        <strain evidence="3">C32</strain>
    </source>
</reference>
<name>A0ABT2FQ82_9GAMM</name>
<evidence type="ECO:0000313" key="3">
    <source>
        <dbReference type="Proteomes" id="UP001201549"/>
    </source>
</evidence>
<sequence length="300" mass="34138">MAFYWVNIGTTYKEVLEHKFLWAPDEARGKNGKLKNVAGWLYMPHVKKGDIIFCNRDQNIIYVAVAKSDSYNAARPETRAYKEWAADGHKIDVELHVLPTPIEFKEVSDHLYENFNDDCDPKLITVKKTVSQNYLVYLPEGAGSYLLALVGQIACKISESQDDVRSDGRPVSETKRKVLADARIGQGKYRKELLALWDNKCPLTGVDVKELLIASHIIPWSQSDNKQRLDPYNGFPFSPNIDKLFDKGYVSFDDDGAIMVKKAVSTKTLQQLGLNKESKLKGLKPAHKAYLQKHREIFKF</sequence>
<comment type="caution">
    <text evidence="2">The sequence shown here is derived from an EMBL/GenBank/DDBJ whole genome shotgun (WGS) entry which is preliminary data.</text>
</comment>
<feature type="domain" description="HNH nuclease" evidence="1">
    <location>
        <begin position="201"/>
        <end position="253"/>
    </location>
</feature>
<accession>A0ABT2FQ82</accession>
<evidence type="ECO:0000259" key="1">
    <source>
        <dbReference type="Pfam" id="PF13391"/>
    </source>
</evidence>
<keyword evidence="3" id="KW-1185">Reference proteome</keyword>
<dbReference type="RefSeq" id="WP_238898313.1">
    <property type="nucleotide sequence ID" value="NZ_JAKOGG010000022.1"/>
</dbReference>
<keyword evidence="2" id="KW-0378">Hydrolase</keyword>
<proteinExistence type="predicted"/>
<keyword evidence="2" id="KW-0540">Nuclease</keyword>
<keyword evidence="2" id="KW-0255">Endonuclease</keyword>
<evidence type="ECO:0000313" key="2">
    <source>
        <dbReference type="EMBL" id="MCS4558494.1"/>
    </source>
</evidence>
<dbReference type="Pfam" id="PF13391">
    <property type="entry name" value="HNH_2"/>
    <property type="match status" value="1"/>
</dbReference>